<dbReference type="AlphaFoldDB" id="A0A8S8ZMI7"/>
<name>A0A8S8ZMI7_SORMA</name>
<accession>A0A8S8ZMI7</accession>
<dbReference type="EMBL" id="NMPR01000101">
    <property type="protein sequence ID" value="KAA8630558.1"/>
    <property type="molecule type" value="Genomic_DNA"/>
</dbReference>
<sequence>MDTNLSTPSNALTGSTGYAHSASWLQECAGQVILAPDGATLQVLDLHSIGMTTALASDVQSLSVIVFEGTVEVILQGAPVFTISRGGHWAVDVGKECRVRNLDTGSNAILYVVGMTIKEIEE</sequence>
<organism evidence="1 2">
    <name type="scientific">Sordaria macrospora</name>
    <dbReference type="NCBI Taxonomy" id="5147"/>
    <lineage>
        <taxon>Eukaryota</taxon>
        <taxon>Fungi</taxon>
        <taxon>Dikarya</taxon>
        <taxon>Ascomycota</taxon>
        <taxon>Pezizomycotina</taxon>
        <taxon>Sordariomycetes</taxon>
        <taxon>Sordariomycetidae</taxon>
        <taxon>Sordariales</taxon>
        <taxon>Sordariaceae</taxon>
        <taxon>Sordaria</taxon>
    </lineage>
</organism>
<evidence type="ECO:0000313" key="2">
    <source>
        <dbReference type="Proteomes" id="UP000433876"/>
    </source>
</evidence>
<comment type="caution">
    <text evidence="1">The sequence shown here is derived from an EMBL/GenBank/DDBJ whole genome shotgun (WGS) entry which is preliminary data.</text>
</comment>
<gene>
    <name evidence="1" type="ORF">SMACR_09631</name>
</gene>
<evidence type="ECO:0000313" key="1">
    <source>
        <dbReference type="EMBL" id="KAA8630558.1"/>
    </source>
</evidence>
<dbReference type="VEuPathDB" id="FungiDB:SMAC_09631"/>
<reference evidence="1 2" key="1">
    <citation type="submission" date="2017-07" db="EMBL/GenBank/DDBJ databases">
        <title>Genome sequence of the Sordaria macrospora wild type strain R19027.</title>
        <authorList>
            <person name="Nowrousian M."/>
            <person name="Teichert I."/>
            <person name="Kueck U."/>
        </authorList>
    </citation>
    <scope>NUCLEOTIDE SEQUENCE [LARGE SCALE GENOMIC DNA]</scope>
    <source>
        <strain evidence="1 2">R19027</strain>
        <tissue evidence="1">Mycelium</tissue>
    </source>
</reference>
<dbReference type="Proteomes" id="UP000433876">
    <property type="component" value="Unassembled WGS sequence"/>
</dbReference>
<proteinExistence type="predicted"/>
<protein>
    <submittedName>
        <fullName evidence="1">Uncharacterized protein</fullName>
    </submittedName>
</protein>